<dbReference type="SMART" id="SM00342">
    <property type="entry name" value="HTH_ARAC"/>
    <property type="match status" value="1"/>
</dbReference>
<sequence length="364" mass="40737">MTDLIRGLALLHFANLVSTLGGDADSLLRAHGVDPDAAGSYERFVTYRGFAEVIGSAAVELDCPDFGMRLGRKQGIEILGPVALLIRHSETVAHALDRVSRYLYFCAPPDTTLLTRGSRSAEFTFGIARRQIAYRDQMVEKSLSIAMDAFRLMLGEGFVPLRVTFQHRRISASERYSDVFGCPVQFGSDVNSIHLPSGALNEPIRGRDAMVLSLAENYLAQTGPTFSLSHHVEEMIHRLLNLNRATLVEVAHEMAVHPRVLQRRLAESDTSFEEILDDVRRALAWQLSTTGMQISQIAEKLGYSEQSSYARACRRWYGESPRQLIERRRSLTDASGPAQRFENARVVRTTKQAAANDMVRIARW</sequence>
<dbReference type="InterPro" id="IPR032687">
    <property type="entry name" value="AraC-type_N"/>
</dbReference>
<organism evidence="5 6">
    <name type="scientific">Variovorax ginsengisoli</name>
    <dbReference type="NCBI Taxonomy" id="363844"/>
    <lineage>
        <taxon>Bacteria</taxon>
        <taxon>Pseudomonadati</taxon>
        <taxon>Pseudomonadota</taxon>
        <taxon>Betaproteobacteria</taxon>
        <taxon>Burkholderiales</taxon>
        <taxon>Comamonadaceae</taxon>
        <taxon>Variovorax</taxon>
    </lineage>
</organism>
<dbReference type="Proteomes" id="UP001169027">
    <property type="component" value="Unassembled WGS sequence"/>
</dbReference>
<feature type="domain" description="HTH araC/xylS-type" evidence="4">
    <location>
        <begin position="230"/>
        <end position="327"/>
    </location>
</feature>
<keyword evidence="3" id="KW-0804">Transcription</keyword>
<name>A0ABT8SEB5_9BURK</name>
<dbReference type="PANTHER" id="PTHR47894:SF4">
    <property type="entry name" value="HTH-TYPE TRANSCRIPTIONAL REGULATOR GADX"/>
    <property type="match status" value="1"/>
</dbReference>
<evidence type="ECO:0000259" key="4">
    <source>
        <dbReference type="PROSITE" id="PS01124"/>
    </source>
</evidence>
<dbReference type="RefSeq" id="WP_301815601.1">
    <property type="nucleotide sequence ID" value="NZ_JAUJZH010000038.1"/>
</dbReference>
<dbReference type="InterPro" id="IPR018060">
    <property type="entry name" value="HTH_AraC"/>
</dbReference>
<keyword evidence="6" id="KW-1185">Reference proteome</keyword>
<reference evidence="5" key="1">
    <citation type="submission" date="2023-06" db="EMBL/GenBank/DDBJ databases">
        <authorList>
            <person name="Jiang Y."/>
            <person name="Liu Q."/>
        </authorList>
    </citation>
    <scope>NUCLEOTIDE SEQUENCE</scope>
    <source>
        <strain evidence="5">CGMCC 1.12090</strain>
    </source>
</reference>
<dbReference type="PROSITE" id="PS01124">
    <property type="entry name" value="HTH_ARAC_FAMILY_2"/>
    <property type="match status" value="1"/>
</dbReference>
<dbReference type="Pfam" id="PF12833">
    <property type="entry name" value="HTH_18"/>
    <property type="match status" value="1"/>
</dbReference>
<dbReference type="EMBL" id="JAUKVY010000038">
    <property type="protein sequence ID" value="MDO1537271.1"/>
    <property type="molecule type" value="Genomic_DNA"/>
</dbReference>
<comment type="caution">
    <text evidence="5">The sequence shown here is derived from an EMBL/GenBank/DDBJ whole genome shotgun (WGS) entry which is preliminary data.</text>
</comment>
<dbReference type="SUPFAM" id="SSF46689">
    <property type="entry name" value="Homeodomain-like"/>
    <property type="match status" value="1"/>
</dbReference>
<proteinExistence type="predicted"/>
<dbReference type="Gene3D" id="1.10.10.60">
    <property type="entry name" value="Homeodomain-like"/>
    <property type="match status" value="1"/>
</dbReference>
<keyword evidence="1" id="KW-0805">Transcription regulation</keyword>
<evidence type="ECO:0000313" key="6">
    <source>
        <dbReference type="Proteomes" id="UP001169027"/>
    </source>
</evidence>
<dbReference type="PANTHER" id="PTHR47894">
    <property type="entry name" value="HTH-TYPE TRANSCRIPTIONAL REGULATOR GADX"/>
    <property type="match status" value="1"/>
</dbReference>
<dbReference type="InterPro" id="IPR009057">
    <property type="entry name" value="Homeodomain-like_sf"/>
</dbReference>
<protein>
    <submittedName>
        <fullName evidence="5">AraC family transcriptional regulator</fullName>
    </submittedName>
</protein>
<keyword evidence="2" id="KW-0238">DNA-binding</keyword>
<evidence type="ECO:0000256" key="1">
    <source>
        <dbReference type="ARBA" id="ARBA00023015"/>
    </source>
</evidence>
<accession>A0ABT8SEB5</accession>
<evidence type="ECO:0000256" key="2">
    <source>
        <dbReference type="ARBA" id="ARBA00023125"/>
    </source>
</evidence>
<dbReference type="Pfam" id="PF12625">
    <property type="entry name" value="Arabinose_bd"/>
    <property type="match status" value="1"/>
</dbReference>
<gene>
    <name evidence="5" type="ORF">Q2T77_33915</name>
</gene>
<evidence type="ECO:0000256" key="3">
    <source>
        <dbReference type="ARBA" id="ARBA00023163"/>
    </source>
</evidence>
<evidence type="ECO:0000313" key="5">
    <source>
        <dbReference type="EMBL" id="MDO1537271.1"/>
    </source>
</evidence>